<evidence type="ECO:0000313" key="3">
    <source>
        <dbReference type="EMBL" id="ORY19853.1"/>
    </source>
</evidence>
<keyword evidence="4" id="KW-1185">Reference proteome</keyword>
<name>A0A1Y2ABC2_9PLEO</name>
<dbReference type="OrthoDB" id="3692311at2759"/>
<dbReference type="Proteomes" id="UP000193144">
    <property type="component" value="Unassembled WGS sequence"/>
</dbReference>
<feature type="transmembrane region" description="Helical" evidence="2">
    <location>
        <begin position="614"/>
        <end position="637"/>
    </location>
</feature>
<evidence type="ECO:0000256" key="1">
    <source>
        <dbReference type="SAM" id="MobiDB-lite"/>
    </source>
</evidence>
<sequence length="715" mass="79174">MAAGLFPQVRERIFPNRPLNRPSEPLEASEPAPLETKSKTWETSVTRVESWPEEAQPLKKRDWVSYLYLVGDVVLVLLPIYFILLGIASVSLNGKPTENNAFGSKTEFAIQLGPTIFPIVFAAISGRSMKMIARYLAEKGAKLSTLELLMASQSVWGTVESQLLMRRLTLVGANLLFLWSMSPLGGQASLRLLEKSESSNYTSAALRYLSTGPAATAWSMETTYVEADGKLTQVNPFYTAALLAPNSIKKGPEDTWGNVKIPRLDCANCSQPDAQGWIRVPSNLPSAEDYYSLVGIPIVGRPLDKDSNFTLETSYMTLQCQPFKKTKYGLELNYTELEQLAPGRIWQNMSEENNPFGRTQTFFLQTDIPLTQGEDGRLDGFFGFVNESKISRPFRKRTITYTSKYTAGSSNNSLNVANCSLGQVHVETEILCEKAHCHANRVRTSLTDQRPEEFTGFDHQMISTDFLTALPSTFAWVRGSTPTEQFIFNTSSFPFVSPSTNLGDNPAWVDLSLLSADAFSKRFGVVFNTYYQLATAPNAYLGNLVQNFSLYGPDTLPVTDMNGFLPSNLSASKTSFAKWWFDFGVNVQKEGIFFVGATTNATSSTTKEIYVCNFAWLSLLMVAAGVIFITGAASLVLKRKTLGPEIFGFVTSMTYENPYVKIPDGGSMLDAMERARLLKDVDMYIADVKGDQDVGHIALAAGVPLRKLERGRLYC</sequence>
<dbReference type="STRING" id="1231657.A0A1Y2ABC2"/>
<feature type="compositionally biased region" description="Low complexity" evidence="1">
    <location>
        <begin position="22"/>
        <end position="35"/>
    </location>
</feature>
<protein>
    <submittedName>
        <fullName evidence="3">Uncharacterized protein</fullName>
    </submittedName>
</protein>
<feature type="transmembrane region" description="Helical" evidence="2">
    <location>
        <begin position="108"/>
        <end position="126"/>
    </location>
</feature>
<evidence type="ECO:0000313" key="4">
    <source>
        <dbReference type="Proteomes" id="UP000193144"/>
    </source>
</evidence>
<keyword evidence="2" id="KW-0472">Membrane</keyword>
<keyword evidence="2" id="KW-0812">Transmembrane</keyword>
<organism evidence="3 4">
    <name type="scientific">Clohesyomyces aquaticus</name>
    <dbReference type="NCBI Taxonomy" id="1231657"/>
    <lineage>
        <taxon>Eukaryota</taxon>
        <taxon>Fungi</taxon>
        <taxon>Dikarya</taxon>
        <taxon>Ascomycota</taxon>
        <taxon>Pezizomycotina</taxon>
        <taxon>Dothideomycetes</taxon>
        <taxon>Pleosporomycetidae</taxon>
        <taxon>Pleosporales</taxon>
        <taxon>Lindgomycetaceae</taxon>
        <taxon>Clohesyomyces</taxon>
    </lineage>
</organism>
<comment type="caution">
    <text evidence="3">The sequence shown here is derived from an EMBL/GenBank/DDBJ whole genome shotgun (WGS) entry which is preliminary data.</text>
</comment>
<gene>
    <name evidence="3" type="ORF">BCR34DRAFT_471577</name>
</gene>
<accession>A0A1Y2ABC2</accession>
<feature type="transmembrane region" description="Helical" evidence="2">
    <location>
        <begin position="66"/>
        <end position="88"/>
    </location>
</feature>
<proteinExistence type="predicted"/>
<evidence type="ECO:0000256" key="2">
    <source>
        <dbReference type="SAM" id="Phobius"/>
    </source>
</evidence>
<dbReference type="EMBL" id="MCFA01000001">
    <property type="protein sequence ID" value="ORY19853.1"/>
    <property type="molecule type" value="Genomic_DNA"/>
</dbReference>
<dbReference type="AlphaFoldDB" id="A0A1Y2ABC2"/>
<keyword evidence="2" id="KW-1133">Transmembrane helix</keyword>
<feature type="region of interest" description="Disordered" evidence="1">
    <location>
        <begin position="14"/>
        <end position="39"/>
    </location>
</feature>
<reference evidence="3 4" key="1">
    <citation type="submission" date="2016-07" db="EMBL/GenBank/DDBJ databases">
        <title>Pervasive Adenine N6-methylation of Active Genes in Fungi.</title>
        <authorList>
            <consortium name="DOE Joint Genome Institute"/>
            <person name="Mondo S.J."/>
            <person name="Dannebaum R.O."/>
            <person name="Kuo R.C."/>
            <person name="Labutti K."/>
            <person name="Haridas S."/>
            <person name="Kuo A."/>
            <person name="Salamov A."/>
            <person name="Ahrendt S.R."/>
            <person name="Lipzen A."/>
            <person name="Sullivan W."/>
            <person name="Andreopoulos W.B."/>
            <person name="Clum A."/>
            <person name="Lindquist E."/>
            <person name="Daum C."/>
            <person name="Ramamoorthy G.K."/>
            <person name="Gryganskyi A."/>
            <person name="Culley D."/>
            <person name="Magnuson J.K."/>
            <person name="James T.Y."/>
            <person name="O'Malley M.A."/>
            <person name="Stajich J.E."/>
            <person name="Spatafora J.W."/>
            <person name="Visel A."/>
            <person name="Grigoriev I.V."/>
        </authorList>
    </citation>
    <scope>NUCLEOTIDE SEQUENCE [LARGE SCALE GENOMIC DNA]</scope>
    <source>
        <strain evidence="3 4">CBS 115471</strain>
    </source>
</reference>